<dbReference type="GO" id="GO:0045454">
    <property type="term" value="P:cell redox homeostasis"/>
    <property type="evidence" value="ECO:0007669"/>
    <property type="project" value="TreeGrafter"/>
</dbReference>
<evidence type="ECO:0000256" key="6">
    <source>
        <dbReference type="ARBA" id="ARBA00023002"/>
    </source>
</evidence>
<evidence type="ECO:0000256" key="7">
    <source>
        <dbReference type="ARBA" id="ARBA00023157"/>
    </source>
</evidence>
<keyword evidence="6 14" id="KW-0560">Oxidoreductase</keyword>
<dbReference type="Pfam" id="PF00578">
    <property type="entry name" value="AhpC-TSA"/>
    <property type="match status" value="1"/>
</dbReference>
<dbReference type="InterPro" id="IPR036249">
    <property type="entry name" value="Thioredoxin-like_sf"/>
</dbReference>
<evidence type="ECO:0000259" key="13">
    <source>
        <dbReference type="PROSITE" id="PS51352"/>
    </source>
</evidence>
<protein>
    <recommendedName>
        <fullName evidence="3">thioredoxin-dependent peroxiredoxin</fullName>
        <ecNumber evidence="3">1.11.1.24</ecNumber>
    </recommendedName>
    <alternativeName>
        <fullName evidence="9">Thioredoxin peroxidase</fullName>
    </alternativeName>
    <alternativeName>
        <fullName evidence="11">Thioredoxin-dependent peroxiredoxin Bcp</fullName>
    </alternativeName>
</protein>
<evidence type="ECO:0000313" key="14">
    <source>
        <dbReference type="EMBL" id="MBB4076394.1"/>
    </source>
</evidence>
<keyword evidence="15" id="KW-1185">Reference proteome</keyword>
<dbReference type="EC" id="1.11.1.24" evidence="3"/>
<dbReference type="Gene3D" id="3.40.30.10">
    <property type="entry name" value="Glutaredoxin"/>
    <property type="match status" value="1"/>
</dbReference>
<feature type="domain" description="Thioredoxin" evidence="13">
    <location>
        <begin position="4"/>
        <end position="157"/>
    </location>
</feature>
<evidence type="ECO:0000256" key="8">
    <source>
        <dbReference type="ARBA" id="ARBA00023284"/>
    </source>
</evidence>
<evidence type="ECO:0000256" key="4">
    <source>
        <dbReference type="ARBA" id="ARBA00022559"/>
    </source>
</evidence>
<evidence type="ECO:0000256" key="12">
    <source>
        <dbReference type="ARBA" id="ARBA00049091"/>
    </source>
</evidence>
<dbReference type="InterPro" id="IPR013766">
    <property type="entry name" value="Thioredoxin_domain"/>
</dbReference>
<gene>
    <name evidence="14" type="ORF">GGR08_000691</name>
</gene>
<dbReference type="SUPFAM" id="SSF52833">
    <property type="entry name" value="Thioredoxin-like"/>
    <property type="match status" value="1"/>
</dbReference>
<accession>A0A840DTH0</accession>
<sequence length="161" mass="18147">MTKSMKGTLAPNFNLLRDGGETVCLSDFKGKPVVLYFYPKDDTSGCTREALDFTKLKKKFDEIGVTIIGISPDNVKKHDKFKQKYGLDIILISDEEKITLESYGVWVEKSMYGRKYMGVERSTFLIDVNGIIVEEWRKISVSGHAENVLAAATLLHYNGNL</sequence>
<dbReference type="AlphaFoldDB" id="A0A840DTH0"/>
<evidence type="ECO:0000256" key="2">
    <source>
        <dbReference type="ARBA" id="ARBA00011245"/>
    </source>
</evidence>
<dbReference type="GO" id="GO:0034599">
    <property type="term" value="P:cellular response to oxidative stress"/>
    <property type="evidence" value="ECO:0007669"/>
    <property type="project" value="TreeGrafter"/>
</dbReference>
<dbReference type="GO" id="GO:0005737">
    <property type="term" value="C:cytoplasm"/>
    <property type="evidence" value="ECO:0007669"/>
    <property type="project" value="TreeGrafter"/>
</dbReference>
<keyword evidence="7" id="KW-1015">Disulfide bond</keyword>
<dbReference type="InterPro" id="IPR050924">
    <property type="entry name" value="Peroxiredoxin_BCP/PrxQ"/>
</dbReference>
<keyword evidence="8" id="KW-0676">Redox-active center</keyword>
<comment type="function">
    <text evidence="1">Thiol-specific peroxidase that catalyzes the reduction of hydrogen peroxide and organic hydroperoxides to water and alcohols, respectively. Plays a role in cell protection against oxidative stress by detoxifying peroxides and as sensor of hydrogen peroxide-mediated signaling events.</text>
</comment>
<name>A0A840DTH0_9HYPH</name>
<comment type="caution">
    <text evidence="14">The sequence shown here is derived from an EMBL/GenBank/DDBJ whole genome shotgun (WGS) entry which is preliminary data.</text>
</comment>
<dbReference type="PROSITE" id="PS51352">
    <property type="entry name" value="THIOREDOXIN_2"/>
    <property type="match status" value="1"/>
</dbReference>
<evidence type="ECO:0000256" key="9">
    <source>
        <dbReference type="ARBA" id="ARBA00032824"/>
    </source>
</evidence>
<keyword evidence="4 14" id="KW-0575">Peroxidase</keyword>
<comment type="similarity">
    <text evidence="10">Belongs to the peroxiredoxin family. BCP/PrxQ subfamily.</text>
</comment>
<dbReference type="FunFam" id="3.40.30.10:FF:000007">
    <property type="entry name" value="Thioredoxin-dependent thiol peroxidase"/>
    <property type="match status" value="1"/>
</dbReference>
<evidence type="ECO:0000256" key="3">
    <source>
        <dbReference type="ARBA" id="ARBA00013017"/>
    </source>
</evidence>
<evidence type="ECO:0000256" key="11">
    <source>
        <dbReference type="ARBA" id="ARBA00042639"/>
    </source>
</evidence>
<organism evidence="14 15">
    <name type="scientific">Bartonella fuyuanensis</name>
    <dbReference type="NCBI Taxonomy" id="1460968"/>
    <lineage>
        <taxon>Bacteria</taxon>
        <taxon>Pseudomonadati</taxon>
        <taxon>Pseudomonadota</taxon>
        <taxon>Alphaproteobacteria</taxon>
        <taxon>Hyphomicrobiales</taxon>
        <taxon>Bartonellaceae</taxon>
        <taxon>Bartonella</taxon>
    </lineage>
</organism>
<evidence type="ECO:0000313" key="15">
    <source>
        <dbReference type="Proteomes" id="UP000585970"/>
    </source>
</evidence>
<evidence type="ECO:0000256" key="10">
    <source>
        <dbReference type="ARBA" id="ARBA00038489"/>
    </source>
</evidence>
<dbReference type="RefSeq" id="WP_183193944.1">
    <property type="nucleotide sequence ID" value="NZ_JACIFE010000004.1"/>
</dbReference>
<comment type="subunit">
    <text evidence="2">Monomer.</text>
</comment>
<dbReference type="PANTHER" id="PTHR42801">
    <property type="entry name" value="THIOREDOXIN-DEPENDENT PEROXIDE REDUCTASE"/>
    <property type="match status" value="1"/>
</dbReference>
<dbReference type="EMBL" id="JACIFE010000004">
    <property type="protein sequence ID" value="MBB4076394.1"/>
    <property type="molecule type" value="Genomic_DNA"/>
</dbReference>
<evidence type="ECO:0000256" key="1">
    <source>
        <dbReference type="ARBA" id="ARBA00003330"/>
    </source>
</evidence>
<reference evidence="14 15" key="1">
    <citation type="submission" date="2020-08" db="EMBL/GenBank/DDBJ databases">
        <title>Genomic Encyclopedia of Type Strains, Phase IV (KMG-IV): sequencing the most valuable type-strain genomes for metagenomic binning, comparative biology and taxonomic classification.</title>
        <authorList>
            <person name="Goeker M."/>
        </authorList>
    </citation>
    <scope>NUCLEOTIDE SEQUENCE [LARGE SCALE GENOMIC DNA]</scope>
    <source>
        <strain evidence="14 15">DSM 100694</strain>
    </source>
</reference>
<dbReference type="GO" id="GO:0008379">
    <property type="term" value="F:thioredoxin peroxidase activity"/>
    <property type="evidence" value="ECO:0007669"/>
    <property type="project" value="TreeGrafter"/>
</dbReference>
<comment type="catalytic activity">
    <reaction evidence="12">
        <text>a hydroperoxide + [thioredoxin]-dithiol = an alcohol + [thioredoxin]-disulfide + H2O</text>
        <dbReference type="Rhea" id="RHEA:62620"/>
        <dbReference type="Rhea" id="RHEA-COMP:10698"/>
        <dbReference type="Rhea" id="RHEA-COMP:10700"/>
        <dbReference type="ChEBI" id="CHEBI:15377"/>
        <dbReference type="ChEBI" id="CHEBI:29950"/>
        <dbReference type="ChEBI" id="CHEBI:30879"/>
        <dbReference type="ChEBI" id="CHEBI:35924"/>
        <dbReference type="ChEBI" id="CHEBI:50058"/>
        <dbReference type="EC" id="1.11.1.24"/>
    </reaction>
</comment>
<dbReference type="InterPro" id="IPR000866">
    <property type="entry name" value="AhpC/TSA"/>
</dbReference>
<keyword evidence="5" id="KW-0049">Antioxidant</keyword>
<dbReference type="PANTHER" id="PTHR42801:SF4">
    <property type="entry name" value="AHPC_TSA FAMILY PROTEIN"/>
    <property type="match status" value="1"/>
</dbReference>
<evidence type="ECO:0000256" key="5">
    <source>
        <dbReference type="ARBA" id="ARBA00022862"/>
    </source>
</evidence>
<dbReference type="CDD" id="cd03017">
    <property type="entry name" value="PRX_BCP"/>
    <property type="match status" value="1"/>
</dbReference>
<proteinExistence type="inferred from homology"/>
<dbReference type="Proteomes" id="UP000585970">
    <property type="component" value="Unassembled WGS sequence"/>
</dbReference>